<organism evidence="5">
    <name type="scientific">hydrothermal vent metagenome</name>
    <dbReference type="NCBI Taxonomy" id="652676"/>
    <lineage>
        <taxon>unclassified sequences</taxon>
        <taxon>metagenomes</taxon>
        <taxon>ecological metagenomes</taxon>
    </lineage>
</organism>
<gene>
    <name evidence="5" type="ORF">MNBD_GAMMA10-2446</name>
</gene>
<accession>A0A3B0XVZ4</accession>
<dbReference type="NCBIfam" id="NF002005">
    <property type="entry name" value="PRK00802.1-5"/>
    <property type="match status" value="1"/>
</dbReference>
<dbReference type="InterPro" id="IPR003180">
    <property type="entry name" value="MPG"/>
</dbReference>
<comment type="similarity">
    <text evidence="1">Belongs to the DNA glycosylase MPG family.</text>
</comment>
<dbReference type="HAMAP" id="MF_00527">
    <property type="entry name" value="3MGH"/>
    <property type="match status" value="1"/>
</dbReference>
<dbReference type="Pfam" id="PF02245">
    <property type="entry name" value="Pur_DNA_glyco"/>
    <property type="match status" value="1"/>
</dbReference>
<evidence type="ECO:0000256" key="4">
    <source>
        <dbReference type="ARBA" id="ARBA00023204"/>
    </source>
</evidence>
<evidence type="ECO:0000256" key="1">
    <source>
        <dbReference type="ARBA" id="ARBA00009232"/>
    </source>
</evidence>
<dbReference type="CDD" id="cd00540">
    <property type="entry name" value="AAG"/>
    <property type="match status" value="1"/>
</dbReference>
<dbReference type="SUPFAM" id="SSF50486">
    <property type="entry name" value="FMT C-terminal domain-like"/>
    <property type="match status" value="1"/>
</dbReference>
<keyword evidence="4" id="KW-0234">DNA repair</keyword>
<reference evidence="5" key="1">
    <citation type="submission" date="2018-06" db="EMBL/GenBank/DDBJ databases">
        <authorList>
            <person name="Zhirakovskaya E."/>
        </authorList>
    </citation>
    <scope>NUCLEOTIDE SEQUENCE</scope>
</reference>
<proteinExistence type="inferred from homology"/>
<evidence type="ECO:0000256" key="3">
    <source>
        <dbReference type="ARBA" id="ARBA00022801"/>
    </source>
</evidence>
<keyword evidence="2" id="KW-0227">DNA damage</keyword>
<protein>
    <submittedName>
        <fullName evidence="5">3-methyladenine DNA glycosylase</fullName>
    </submittedName>
</protein>
<dbReference type="InterPro" id="IPR011034">
    <property type="entry name" value="Formyl_transferase-like_C_sf"/>
</dbReference>
<dbReference type="GO" id="GO:0003905">
    <property type="term" value="F:alkylbase DNA N-glycosylase activity"/>
    <property type="evidence" value="ECO:0007669"/>
    <property type="project" value="InterPro"/>
</dbReference>
<evidence type="ECO:0000256" key="2">
    <source>
        <dbReference type="ARBA" id="ARBA00022763"/>
    </source>
</evidence>
<name>A0A3B0XVZ4_9ZZZZ</name>
<evidence type="ECO:0000313" key="5">
    <source>
        <dbReference type="EMBL" id="VAW72528.1"/>
    </source>
</evidence>
<sequence>MQINTAFFNQDAASLARALLGKVIQHRYKGHWLAARIIETEAYYQDEKGSHASLGYTDRRRALFMPAGTIYMYYARGKDSLNISCQGEGNAVLIKSALPPENISPAALKMMQKLNPTVSGEARAVEKLCAGQTLLCRALNIKVVDWDQQPFDAQRLFIDDTDYQPERIIQAPRLGIPAGRDEHLMLRFIDPAYAKYCTRNPLTQRTTNYQLSDKSC</sequence>
<keyword evidence="3" id="KW-0378">Hydrolase</keyword>
<dbReference type="AlphaFoldDB" id="A0A3B0XVZ4"/>
<dbReference type="EMBL" id="UOFJ01000670">
    <property type="protein sequence ID" value="VAW72528.1"/>
    <property type="molecule type" value="Genomic_DNA"/>
</dbReference>
<dbReference type="PANTHER" id="PTHR10429">
    <property type="entry name" value="DNA-3-METHYLADENINE GLYCOSYLASE"/>
    <property type="match status" value="1"/>
</dbReference>
<dbReference type="GO" id="GO:0003677">
    <property type="term" value="F:DNA binding"/>
    <property type="evidence" value="ECO:0007669"/>
    <property type="project" value="InterPro"/>
</dbReference>
<dbReference type="GO" id="GO:0006284">
    <property type="term" value="P:base-excision repair"/>
    <property type="evidence" value="ECO:0007669"/>
    <property type="project" value="InterPro"/>
</dbReference>
<dbReference type="InterPro" id="IPR036995">
    <property type="entry name" value="MPG_sf"/>
</dbReference>
<dbReference type="Gene3D" id="3.10.300.10">
    <property type="entry name" value="Methylpurine-DNA glycosylase (MPG)"/>
    <property type="match status" value="1"/>
</dbReference>
<dbReference type="PANTHER" id="PTHR10429:SF0">
    <property type="entry name" value="DNA-3-METHYLADENINE GLYCOSYLASE"/>
    <property type="match status" value="1"/>
</dbReference>